<keyword evidence="2" id="KW-1185">Reference proteome</keyword>
<accession>Q235W4</accession>
<gene>
    <name evidence="1" type="ORF">TTHERM_00094270</name>
</gene>
<name>Q235W4_TETTS</name>
<evidence type="ECO:0000313" key="1">
    <source>
        <dbReference type="EMBL" id="EAR92636.1"/>
    </source>
</evidence>
<dbReference type="RefSeq" id="XP_001012881.1">
    <property type="nucleotide sequence ID" value="XM_001012881.1"/>
</dbReference>
<dbReference type="HOGENOM" id="CLU_1296683_0_0_1"/>
<dbReference type="InParanoid" id="Q235W4"/>
<dbReference type="EMBL" id="GG662749">
    <property type="protein sequence ID" value="EAR92636.1"/>
    <property type="molecule type" value="Genomic_DNA"/>
</dbReference>
<sequence length="213" mass="23897">MHTIKIGYGQAIFKAVTFGVVNLTKYGVVFKDPITGISDILKSGMDCLRDFNEGVWTGTRGLNEGNIGLSSGVLRLFNADMIHQAVRINGISYSITNQKQDQIQVKEISQNETETYDWKYRGKSKVSDSEMKSIIKDVNNYSVSYNLLLANCQDVSDSLSKYAMGLYDKYFCLYIIFPKMDSLSDAIFQGIATSGQVKTVIRLYNDIVAKLFK</sequence>
<evidence type="ECO:0000313" key="2">
    <source>
        <dbReference type="Proteomes" id="UP000009168"/>
    </source>
</evidence>
<dbReference type="AlphaFoldDB" id="Q235W4"/>
<organism evidence="1 2">
    <name type="scientific">Tetrahymena thermophila (strain SB210)</name>
    <dbReference type="NCBI Taxonomy" id="312017"/>
    <lineage>
        <taxon>Eukaryota</taxon>
        <taxon>Sar</taxon>
        <taxon>Alveolata</taxon>
        <taxon>Ciliophora</taxon>
        <taxon>Intramacronucleata</taxon>
        <taxon>Oligohymenophorea</taxon>
        <taxon>Hymenostomatida</taxon>
        <taxon>Tetrahymenina</taxon>
        <taxon>Tetrahymenidae</taxon>
        <taxon>Tetrahymena</taxon>
    </lineage>
</organism>
<protein>
    <submittedName>
        <fullName evidence="1">Uncharacterized protein</fullName>
    </submittedName>
</protein>
<dbReference type="Proteomes" id="UP000009168">
    <property type="component" value="Unassembled WGS sequence"/>
</dbReference>
<dbReference type="KEGG" id="tet:TTHERM_00094270"/>
<reference evidence="2" key="1">
    <citation type="journal article" date="2006" name="PLoS Biol.">
        <title>Macronuclear genome sequence of the ciliate Tetrahymena thermophila, a model eukaryote.</title>
        <authorList>
            <person name="Eisen J.A."/>
            <person name="Coyne R.S."/>
            <person name="Wu M."/>
            <person name="Wu D."/>
            <person name="Thiagarajan M."/>
            <person name="Wortman J.R."/>
            <person name="Badger J.H."/>
            <person name="Ren Q."/>
            <person name="Amedeo P."/>
            <person name="Jones K.M."/>
            <person name="Tallon L.J."/>
            <person name="Delcher A.L."/>
            <person name="Salzberg S.L."/>
            <person name="Silva J.C."/>
            <person name="Haas B.J."/>
            <person name="Majoros W.H."/>
            <person name="Farzad M."/>
            <person name="Carlton J.M."/>
            <person name="Smith R.K. Jr."/>
            <person name="Garg J."/>
            <person name="Pearlman R.E."/>
            <person name="Karrer K.M."/>
            <person name="Sun L."/>
            <person name="Manning G."/>
            <person name="Elde N.C."/>
            <person name="Turkewitz A.P."/>
            <person name="Asai D.J."/>
            <person name="Wilkes D.E."/>
            <person name="Wang Y."/>
            <person name="Cai H."/>
            <person name="Collins K."/>
            <person name="Stewart B.A."/>
            <person name="Lee S.R."/>
            <person name="Wilamowska K."/>
            <person name="Weinberg Z."/>
            <person name="Ruzzo W.L."/>
            <person name="Wloga D."/>
            <person name="Gaertig J."/>
            <person name="Frankel J."/>
            <person name="Tsao C.-C."/>
            <person name="Gorovsky M.A."/>
            <person name="Keeling P.J."/>
            <person name="Waller R.F."/>
            <person name="Patron N.J."/>
            <person name="Cherry J.M."/>
            <person name="Stover N.A."/>
            <person name="Krieger C.J."/>
            <person name="del Toro C."/>
            <person name="Ryder H.F."/>
            <person name="Williamson S.C."/>
            <person name="Barbeau R.A."/>
            <person name="Hamilton E.P."/>
            <person name="Orias E."/>
        </authorList>
    </citation>
    <scope>NUCLEOTIDE SEQUENCE [LARGE SCALE GENOMIC DNA]</scope>
    <source>
        <strain evidence="2">SB210</strain>
    </source>
</reference>
<proteinExistence type="predicted"/>
<dbReference type="GeneID" id="7844485"/>